<dbReference type="InterPro" id="IPR045249">
    <property type="entry name" value="HARBI1-like"/>
</dbReference>
<dbReference type="GeneID" id="112452856"/>
<dbReference type="InterPro" id="IPR027806">
    <property type="entry name" value="HARBI1_dom"/>
</dbReference>
<evidence type="ECO:0000256" key="2">
    <source>
        <dbReference type="ARBA" id="ARBA00004123"/>
    </source>
</evidence>
<sequence>MQRRYIEGDSNTWCIADSGYPQQPWLMIPITNALPITLEGRYTAALVRTRSCIERCIGVLKGRFRCILGERMLHYTPRVVARIIIACVILHNICTEGRLPINQYVNEEVEAYPYNADAMQNENIDLSDPLARRRLIETYFTDNV</sequence>
<evidence type="ECO:0000256" key="4">
    <source>
        <dbReference type="ARBA" id="ARBA00022722"/>
    </source>
</evidence>
<dbReference type="PANTHER" id="PTHR22930">
    <property type="match status" value="1"/>
</dbReference>
<dbReference type="OrthoDB" id="7544781at2759"/>
<evidence type="ECO:0000256" key="6">
    <source>
        <dbReference type="ARBA" id="ARBA00022801"/>
    </source>
</evidence>
<comment type="subcellular location">
    <subcellularLocation>
        <location evidence="2">Nucleus</location>
    </subcellularLocation>
</comment>
<gene>
    <name evidence="10" type="primary">LOC112452856</name>
</gene>
<feature type="domain" description="DDE Tnp4" evidence="8">
    <location>
        <begin position="10"/>
        <end position="92"/>
    </location>
</feature>
<comment type="cofactor">
    <cofactor evidence="1">
        <name>a divalent metal cation</name>
        <dbReference type="ChEBI" id="CHEBI:60240"/>
    </cofactor>
</comment>
<evidence type="ECO:0000256" key="3">
    <source>
        <dbReference type="ARBA" id="ARBA00006958"/>
    </source>
</evidence>
<dbReference type="RefSeq" id="XP_024869045.1">
    <property type="nucleotide sequence ID" value="XM_025013277.1"/>
</dbReference>
<proteinExistence type="inferred from homology"/>
<dbReference type="GO" id="GO:0005634">
    <property type="term" value="C:nucleus"/>
    <property type="evidence" value="ECO:0007669"/>
    <property type="project" value="UniProtKB-SubCell"/>
</dbReference>
<evidence type="ECO:0000256" key="1">
    <source>
        <dbReference type="ARBA" id="ARBA00001968"/>
    </source>
</evidence>
<evidence type="ECO:0000256" key="7">
    <source>
        <dbReference type="ARBA" id="ARBA00023242"/>
    </source>
</evidence>
<dbReference type="PANTHER" id="PTHR22930:SF267">
    <property type="entry name" value="NUCLEASE HARBI1-RELATED"/>
    <property type="match status" value="1"/>
</dbReference>
<dbReference type="Pfam" id="PF13359">
    <property type="entry name" value="DDE_Tnp_4"/>
    <property type="match status" value="1"/>
</dbReference>
<protein>
    <submittedName>
        <fullName evidence="10">Nuclease HARBI1</fullName>
    </submittedName>
</protein>
<dbReference type="GO" id="GO:0016787">
    <property type="term" value="F:hydrolase activity"/>
    <property type="evidence" value="ECO:0007669"/>
    <property type="project" value="UniProtKB-KW"/>
</dbReference>
<name>A0A6J1PIF7_9HYME</name>
<keyword evidence="4" id="KW-0540">Nuclease</keyword>
<dbReference type="Proteomes" id="UP000504618">
    <property type="component" value="Unplaced"/>
</dbReference>
<dbReference type="GO" id="GO:0046872">
    <property type="term" value="F:metal ion binding"/>
    <property type="evidence" value="ECO:0007669"/>
    <property type="project" value="UniProtKB-KW"/>
</dbReference>
<accession>A0A6J1PIF7</accession>
<dbReference type="GO" id="GO:0004518">
    <property type="term" value="F:nuclease activity"/>
    <property type="evidence" value="ECO:0007669"/>
    <property type="project" value="UniProtKB-KW"/>
</dbReference>
<evidence type="ECO:0000313" key="10">
    <source>
        <dbReference type="RefSeq" id="XP_024869045.1"/>
    </source>
</evidence>
<reference evidence="10" key="1">
    <citation type="submission" date="2025-08" db="UniProtKB">
        <authorList>
            <consortium name="RefSeq"/>
        </authorList>
    </citation>
    <scope>IDENTIFICATION</scope>
    <source>
        <tissue evidence="10">Whole body</tissue>
    </source>
</reference>
<keyword evidence="6" id="KW-0378">Hydrolase</keyword>
<evidence type="ECO:0000313" key="9">
    <source>
        <dbReference type="Proteomes" id="UP000504618"/>
    </source>
</evidence>
<dbReference type="AlphaFoldDB" id="A0A6J1PIF7"/>
<evidence type="ECO:0000259" key="8">
    <source>
        <dbReference type="Pfam" id="PF13359"/>
    </source>
</evidence>
<evidence type="ECO:0000256" key="5">
    <source>
        <dbReference type="ARBA" id="ARBA00022723"/>
    </source>
</evidence>
<keyword evidence="7" id="KW-0539">Nucleus</keyword>
<keyword evidence="9" id="KW-1185">Reference proteome</keyword>
<organism evidence="9 10">
    <name type="scientific">Temnothorax curvispinosus</name>
    <dbReference type="NCBI Taxonomy" id="300111"/>
    <lineage>
        <taxon>Eukaryota</taxon>
        <taxon>Metazoa</taxon>
        <taxon>Ecdysozoa</taxon>
        <taxon>Arthropoda</taxon>
        <taxon>Hexapoda</taxon>
        <taxon>Insecta</taxon>
        <taxon>Pterygota</taxon>
        <taxon>Neoptera</taxon>
        <taxon>Endopterygota</taxon>
        <taxon>Hymenoptera</taxon>
        <taxon>Apocrita</taxon>
        <taxon>Aculeata</taxon>
        <taxon>Formicoidea</taxon>
        <taxon>Formicidae</taxon>
        <taxon>Myrmicinae</taxon>
        <taxon>Temnothorax</taxon>
    </lineage>
</organism>
<keyword evidence="5" id="KW-0479">Metal-binding</keyword>
<comment type="similarity">
    <text evidence="3">Belongs to the HARBI1 family.</text>
</comment>